<feature type="compositionally biased region" description="Polar residues" evidence="3">
    <location>
        <begin position="618"/>
        <end position="633"/>
    </location>
</feature>
<keyword evidence="6" id="KW-1185">Reference proteome</keyword>
<evidence type="ECO:0000313" key="6">
    <source>
        <dbReference type="Proteomes" id="UP000000542"/>
    </source>
</evidence>
<dbReference type="GO" id="GO:0047555">
    <property type="term" value="F:3',5'-cyclic-GMP phosphodiesterase activity"/>
    <property type="evidence" value="ECO:0000318"/>
    <property type="project" value="GO_Central"/>
</dbReference>
<dbReference type="KEGG" id="lma:LMJF_17_0950"/>
<dbReference type="HOGENOM" id="CLU_244584_0_0_1"/>
<keyword evidence="2" id="KW-0378">Hydrolase</keyword>
<accession>Q4QE95</accession>
<protein>
    <recommendedName>
        <fullName evidence="4">PDEase domain-containing protein</fullName>
    </recommendedName>
</protein>
<feature type="compositionally biased region" description="Low complexity" evidence="3">
    <location>
        <begin position="185"/>
        <end position="215"/>
    </location>
</feature>
<gene>
    <name evidence="5" type="ORF">LMJF_17_0950</name>
</gene>
<evidence type="ECO:0000313" key="5">
    <source>
        <dbReference type="EMBL" id="CAJ03757.1"/>
    </source>
</evidence>
<name>Q4QE95_LEIMA</name>
<reference evidence="5 6" key="1">
    <citation type="journal article" date="2005" name="Science">
        <title>The genome of the kinetoplastid parasite, Leishmania major.</title>
        <authorList>
            <person name="Ivens A.C."/>
            <person name="Peacock C.S."/>
            <person name="Worthey E.A."/>
            <person name="Murphy L."/>
            <person name="Aggarwal G."/>
            <person name="Berriman M."/>
            <person name="Sisk E."/>
            <person name="Rajandream M.A."/>
            <person name="Adlem E."/>
            <person name="Aert R."/>
            <person name="Anupama A."/>
            <person name="Apostolou Z."/>
            <person name="Attipoe P."/>
            <person name="Bason N."/>
            <person name="Bauser C."/>
            <person name="Beck A."/>
            <person name="Beverley S.M."/>
            <person name="Bianchettin G."/>
            <person name="Borzym K."/>
            <person name="Bothe G."/>
            <person name="Bruschi C.V."/>
            <person name="Collins M."/>
            <person name="Cadag E."/>
            <person name="Ciarloni L."/>
            <person name="Clayton C."/>
            <person name="Coulson R.M."/>
            <person name="Cronin A."/>
            <person name="Cruz A.K."/>
            <person name="Davies R.M."/>
            <person name="De Gaudenzi J."/>
            <person name="Dobson D.E."/>
            <person name="Duesterhoeft A."/>
            <person name="Fazelina G."/>
            <person name="Fosker N."/>
            <person name="Frasch A.C."/>
            <person name="Fraser A."/>
            <person name="Fuchs M."/>
            <person name="Gabel C."/>
            <person name="Goble A."/>
            <person name="Goffeau A."/>
            <person name="Harris D."/>
            <person name="Hertz-Fowler C."/>
            <person name="Hilbert H."/>
            <person name="Horn D."/>
            <person name="Huang Y."/>
            <person name="Klages S."/>
            <person name="Knights A."/>
            <person name="Kube M."/>
            <person name="Larke N."/>
            <person name="Litvin L."/>
            <person name="Lord A."/>
            <person name="Louie T."/>
            <person name="Marra M."/>
            <person name="Masuy D."/>
            <person name="Matthews K."/>
            <person name="Michaeli S."/>
            <person name="Mottram J.C."/>
            <person name="Muller-Auer S."/>
            <person name="Munden H."/>
            <person name="Nelson S."/>
            <person name="Norbertczak H."/>
            <person name="Oliver K."/>
            <person name="O'neil S."/>
            <person name="Pentony M."/>
            <person name="Pohl T.M."/>
            <person name="Price C."/>
            <person name="Purnelle B."/>
            <person name="Quail M.A."/>
            <person name="Rabbinowitsch E."/>
            <person name="Reinhardt R."/>
            <person name="Rieger M."/>
            <person name="Rinta J."/>
            <person name="Robben J."/>
            <person name="Robertson L."/>
            <person name="Ruiz J.C."/>
            <person name="Rutter S."/>
            <person name="Saunders D."/>
            <person name="Schafer M."/>
            <person name="Schein J."/>
            <person name="Schwartz D.C."/>
            <person name="Seeger K."/>
            <person name="Seyler A."/>
            <person name="Sharp S."/>
            <person name="Shin H."/>
            <person name="Sivam D."/>
            <person name="Squares R."/>
            <person name="Squares S."/>
            <person name="Tosato V."/>
            <person name="Vogt C."/>
            <person name="Volckaert G."/>
            <person name="Wambutt R."/>
            <person name="Warren T."/>
            <person name="Wedler H."/>
            <person name="Woodward J."/>
            <person name="Zhou S."/>
            <person name="Zimmermann W."/>
            <person name="Smith D.F."/>
            <person name="Blackwell J.M."/>
            <person name="Stuart K.D."/>
            <person name="Barrell B."/>
            <person name="Myler P.J."/>
        </authorList>
    </citation>
    <scope>NUCLEOTIDE SEQUENCE [LARGE SCALE GENOMIC DNA]</scope>
    <source>
        <strain evidence="6">MHOM/IL/81/Friedlin</strain>
    </source>
</reference>
<dbReference type="GO" id="GO:0046872">
    <property type="term" value="F:metal ion binding"/>
    <property type="evidence" value="ECO:0007669"/>
    <property type="project" value="UniProtKB-KW"/>
</dbReference>
<reference evidence="5 6" key="2">
    <citation type="journal article" date="2011" name="Genome Res.">
        <title>Chromosome and gene copy number variation allow major structural change between species and strains of Leishmania.</title>
        <authorList>
            <person name="Rogers M.B."/>
            <person name="Hilley J.D."/>
            <person name="Dickens N.J."/>
            <person name="Wilkes J."/>
            <person name="Bates P.A."/>
            <person name="Depledge D.P."/>
            <person name="Harris D."/>
            <person name="Her Y."/>
            <person name="Herzyk P."/>
            <person name="Imamura H."/>
            <person name="Otto T.D."/>
            <person name="Sanders M."/>
            <person name="Seeger K."/>
            <person name="Dujardin J.C."/>
            <person name="Berriman M."/>
            <person name="Smith D.F."/>
            <person name="Hertz-Fowler C."/>
            <person name="Mottram J.C."/>
        </authorList>
    </citation>
    <scope>NUCLEOTIDE SEQUENCE [LARGE SCALE GENOMIC DNA]</scope>
    <source>
        <strain evidence="6">MHOM/IL/81/Friedlin</strain>
    </source>
</reference>
<dbReference type="InterPro" id="IPR036971">
    <property type="entry name" value="PDEase_catalytic_dom_sf"/>
</dbReference>
<feature type="region of interest" description="Disordered" evidence="3">
    <location>
        <begin position="618"/>
        <end position="641"/>
    </location>
</feature>
<feature type="compositionally biased region" description="Basic and acidic residues" evidence="3">
    <location>
        <begin position="1318"/>
        <end position="1327"/>
    </location>
</feature>
<sequence>MPGRSASEAGGVAPSAELGAPLSATGATSARSSSGRGHLLHSSASASFCLGEAVPAHGQHALANAGEVVHVGRGGGQSQRSCLPTIIDTPATGPTAVGASSLRCDFTSPPAVLVAGVPMSSHVSTPAQSTHAADTRSVQLLQHLQQLLQSNVPTAMLQQWVSAQLLQATSTATVARPPAAVVVVSSSSARPPALTALPPSALGQPTTPRIPGGSRPPRRPAPAVSFSAFTYPHRQTQQQQQLSEQQGSPLDHVHVSSEPSFTPSTIGCVCAPNSGSAPSALTSAVDGGAVALAPAMCSDTSVVVTVPSKADIEAPLSGPSLPFLAGSAVVPSVERGGPCPSVNDPLASGACNDVDPAEAHQRFSGKGLRKTSRLHRQHSQCCSLRSHSSNTGCSSPTTPSSGVWPATVSGTGAKIAPPTIISHSRSPSPAGSPTHCRIASALHSATKAAIHATTSQLVAVKQRNISLLLGERFSRHPQNLVRRVATPLVHVGSGLSGTSALSGATFSQGRSFCERDFTADGDNSSLANENTVLERVEAPTGPLVAPQTRFPSVASAPIQVTEGGAAVAAAGFSARCASLPSVAAAASASGPARKVPASRSSRAITPLSLLVTVMDVSESGSSGVPSLRGNGSVSDDRSPVSNAPCGCNAAAAAAPSPLPASAESASIHRCTDSIPSEQPANAEAEAQLKLLLQRGRPSSALSAVMAAHPLTAVTEAASGYVPEPVAATEVPDVISLVAADTEGASVPCTPFREPSSHTNSSLLSGGDSHQLPRWWGGSAAHDGERYHLPHRGAALTLPAVNASATPLAWAQPPNVNSHALGLDASLSQLAPLPSAVIQVTRQVSVTPRRAASFVSNASSRLGCGGATGGHGAATLHNVAGQDSFSLHDDVPSFNSSHTAGMSSIGDGASSNRRRRFSVLHLSRSSMNGGVDPMDGVMPSFILDNINGAQRRSGPRFLRSFCRHTPVRAAESVTREALRGLGVPFIADIDQASVPTDVLKLMDAHRFTDSCAFYVTMCLNVFLRYGLVQRFGWNLQKLKRFFEVAATYFRGGNPFHNPVHAVDVVMAAHQWLNEGSTGAALSDDEAMTFLFTAMVQQLAHTGADNRLLGQLKHPYAMLCSYASPQQGATVALVMALLSRPELHFFPVPFLATAHTADASDIADSAVVKEWTTSRESQMYDMLADLIMATDERNHATLKHNIVRIGEENARRHGCMCACTHTAHSSPQADTATRPLYPSQPGNFCLNCCAYITDAHVPDLLKAVLHFIDFAYLFRPYPVYLCGNITYTAELYRQSQREYQLLQRLQEQQLPRALPDEADGERVGEEVPRRRSAAQIPGALFSAPATDAYTPAVAFATALLAEQQPWRQGVAQASTMTSLQRNGDEAVIVADTPPQSRRVTDVTLPSGTTARRHSSMYPPLLALDAQLMQQATRASQDEEASASNALDSETRAQPLKSLGRDIVLISLEDLCLPFLEQLSPYMPEAWVAASYQNHQRLMKSLPTPEKFDEIVNRLLGMGEETEAERLEEDMNKEGEFEDEETDWLAAERPFTLPWRLLRPMRPIEAEWTVDKDGLVRRVVKEIMRGPDQLLKESDAS</sequence>
<dbReference type="GO" id="GO:0004115">
    <property type="term" value="F:3',5'-cyclic-AMP phosphodiesterase activity"/>
    <property type="evidence" value="ECO:0000318"/>
    <property type="project" value="GO_Central"/>
</dbReference>
<feature type="domain" description="PDEase" evidence="4">
    <location>
        <begin position="1054"/>
        <end position="1299"/>
    </location>
</feature>
<organism evidence="5 6">
    <name type="scientific">Leishmania major</name>
    <dbReference type="NCBI Taxonomy" id="5664"/>
    <lineage>
        <taxon>Eukaryota</taxon>
        <taxon>Discoba</taxon>
        <taxon>Euglenozoa</taxon>
        <taxon>Kinetoplastea</taxon>
        <taxon>Metakinetoplastina</taxon>
        <taxon>Trypanosomatida</taxon>
        <taxon>Trypanosomatidae</taxon>
        <taxon>Leishmaniinae</taxon>
        <taxon>Leishmania</taxon>
    </lineage>
</organism>
<feature type="region of interest" description="Disordered" evidence="3">
    <location>
        <begin position="185"/>
        <end position="259"/>
    </location>
</feature>
<keyword evidence="1" id="KW-0479">Metal-binding</keyword>
<dbReference type="GO" id="GO:0007165">
    <property type="term" value="P:signal transduction"/>
    <property type="evidence" value="ECO:0007669"/>
    <property type="project" value="InterPro"/>
</dbReference>
<dbReference type="Pfam" id="PF00233">
    <property type="entry name" value="PDEase_I"/>
    <property type="match status" value="1"/>
</dbReference>
<dbReference type="STRING" id="5664.Q4QE95"/>
<dbReference type="VEuPathDB" id="TriTrypDB:LMJLV39_170016700"/>
<dbReference type="VEuPathDB" id="TriTrypDB:LMJFC_170017800"/>
<dbReference type="eggNOG" id="KOG3688">
    <property type="taxonomic scope" value="Eukaryota"/>
</dbReference>
<feature type="region of interest" description="Disordered" evidence="3">
    <location>
        <begin position="1309"/>
        <end position="1328"/>
    </location>
</feature>
<dbReference type="Gene3D" id="1.10.1300.10">
    <property type="entry name" value="3'5'-cyclic nucleotide phosphodiesterase, catalytic domain"/>
    <property type="match status" value="1"/>
</dbReference>
<feature type="compositionally biased region" description="Low complexity" evidence="3">
    <location>
        <begin position="235"/>
        <end position="246"/>
    </location>
</feature>
<feature type="region of interest" description="Disordered" evidence="3">
    <location>
        <begin position="745"/>
        <end position="767"/>
    </location>
</feature>
<dbReference type="VEuPathDB" id="TriTrypDB:LMJSD75_170016300"/>
<evidence type="ECO:0000256" key="1">
    <source>
        <dbReference type="ARBA" id="ARBA00022723"/>
    </source>
</evidence>
<evidence type="ECO:0000256" key="2">
    <source>
        <dbReference type="ARBA" id="ARBA00022801"/>
    </source>
</evidence>
<dbReference type="Proteomes" id="UP000000542">
    <property type="component" value="Chromosome 17"/>
</dbReference>
<dbReference type="RefSeq" id="XP_001682353.1">
    <property type="nucleotide sequence ID" value="XM_001682301.1"/>
</dbReference>
<dbReference type="GO" id="GO:0141162">
    <property type="term" value="P:negative regulation of cAMP/PKA signal transduction"/>
    <property type="evidence" value="ECO:0000318"/>
    <property type="project" value="GO_Central"/>
</dbReference>
<dbReference type="SUPFAM" id="SSF109604">
    <property type="entry name" value="HD-domain/PDEase-like"/>
    <property type="match status" value="1"/>
</dbReference>
<dbReference type="OMA" id="HPYAMLC"/>
<evidence type="ECO:0000259" key="4">
    <source>
        <dbReference type="Pfam" id="PF00233"/>
    </source>
</evidence>
<evidence type="ECO:0000256" key="3">
    <source>
        <dbReference type="SAM" id="MobiDB-lite"/>
    </source>
</evidence>
<dbReference type="PANTHER" id="PTHR11347">
    <property type="entry name" value="CYCLIC NUCLEOTIDE PHOSPHODIESTERASE"/>
    <property type="match status" value="1"/>
</dbReference>
<proteinExistence type="predicted"/>
<dbReference type="EMBL" id="FR796413">
    <property type="protein sequence ID" value="CAJ03757.1"/>
    <property type="molecule type" value="Genomic_DNA"/>
</dbReference>
<dbReference type="InterPro" id="IPR002073">
    <property type="entry name" value="PDEase_catalytic_dom"/>
</dbReference>
<dbReference type="GeneID" id="5650827"/>
<dbReference type="InParanoid" id="Q4QE95"/>
<dbReference type="VEuPathDB" id="TriTrypDB:LmjF.17.0950"/>